<gene>
    <name evidence="8" type="ORF">MKK02DRAFT_44804</name>
</gene>
<dbReference type="InterPro" id="IPR050987">
    <property type="entry name" value="AtrR-like"/>
</dbReference>
<dbReference type="GO" id="GO:0005634">
    <property type="term" value="C:nucleus"/>
    <property type="evidence" value="ECO:0007669"/>
    <property type="project" value="UniProtKB-SubCell"/>
</dbReference>
<accession>A0AA38LV56</accession>
<dbReference type="GO" id="GO:0008270">
    <property type="term" value="F:zinc ion binding"/>
    <property type="evidence" value="ECO:0007669"/>
    <property type="project" value="InterPro"/>
</dbReference>
<evidence type="ECO:0000313" key="9">
    <source>
        <dbReference type="Proteomes" id="UP001164286"/>
    </source>
</evidence>
<dbReference type="GO" id="GO:0000981">
    <property type="term" value="F:DNA-binding transcription factor activity, RNA polymerase II-specific"/>
    <property type="evidence" value="ECO:0007669"/>
    <property type="project" value="InterPro"/>
</dbReference>
<dbReference type="Gene3D" id="4.10.240.10">
    <property type="entry name" value="Zn(2)-C6 fungal-type DNA-binding domain"/>
    <property type="match status" value="1"/>
</dbReference>
<keyword evidence="2" id="KW-0805">Transcription regulation</keyword>
<dbReference type="PANTHER" id="PTHR46910">
    <property type="entry name" value="TRANSCRIPTION FACTOR PDR1"/>
    <property type="match status" value="1"/>
</dbReference>
<evidence type="ECO:0000256" key="2">
    <source>
        <dbReference type="ARBA" id="ARBA00023015"/>
    </source>
</evidence>
<dbReference type="SUPFAM" id="SSF57701">
    <property type="entry name" value="Zn2/Cys6 DNA-binding domain"/>
    <property type="match status" value="1"/>
</dbReference>
<feature type="compositionally biased region" description="Low complexity" evidence="6">
    <location>
        <begin position="335"/>
        <end position="352"/>
    </location>
</feature>
<dbReference type="PROSITE" id="PS00463">
    <property type="entry name" value="ZN2_CY6_FUNGAL_1"/>
    <property type="match status" value="1"/>
</dbReference>
<keyword evidence="4" id="KW-0804">Transcription</keyword>
<keyword evidence="9" id="KW-1185">Reference proteome</keyword>
<organism evidence="8 9">
    <name type="scientific">Dioszegia hungarica</name>
    <dbReference type="NCBI Taxonomy" id="4972"/>
    <lineage>
        <taxon>Eukaryota</taxon>
        <taxon>Fungi</taxon>
        <taxon>Dikarya</taxon>
        <taxon>Basidiomycota</taxon>
        <taxon>Agaricomycotina</taxon>
        <taxon>Tremellomycetes</taxon>
        <taxon>Tremellales</taxon>
        <taxon>Bulleribasidiaceae</taxon>
        <taxon>Dioszegia</taxon>
    </lineage>
</organism>
<keyword evidence="5" id="KW-0539">Nucleus</keyword>
<reference evidence="8" key="1">
    <citation type="journal article" date="2022" name="G3 (Bethesda)">
        <title>High quality genome of the basidiomycete yeast Dioszegia hungarica PDD-24b-2 isolated from cloud water.</title>
        <authorList>
            <person name="Jarrige D."/>
            <person name="Haridas S."/>
            <person name="Bleykasten-Grosshans C."/>
            <person name="Joly M."/>
            <person name="Nadalig T."/>
            <person name="Sancelme M."/>
            <person name="Vuilleumier S."/>
            <person name="Grigoriev I.V."/>
            <person name="Amato P."/>
            <person name="Bringel F."/>
        </authorList>
    </citation>
    <scope>NUCLEOTIDE SEQUENCE</scope>
    <source>
        <strain evidence="8">PDD-24b-2</strain>
    </source>
</reference>
<dbReference type="SMART" id="SM00066">
    <property type="entry name" value="GAL4"/>
    <property type="match status" value="1"/>
</dbReference>
<dbReference type="PROSITE" id="PS50048">
    <property type="entry name" value="ZN2_CY6_FUNGAL_2"/>
    <property type="match status" value="1"/>
</dbReference>
<feature type="domain" description="Zn(2)-C6 fungal-type" evidence="7">
    <location>
        <begin position="37"/>
        <end position="66"/>
    </location>
</feature>
<protein>
    <recommendedName>
        <fullName evidence="7">Zn(2)-C6 fungal-type domain-containing protein</fullName>
    </recommendedName>
</protein>
<evidence type="ECO:0000256" key="5">
    <source>
        <dbReference type="ARBA" id="ARBA00023242"/>
    </source>
</evidence>
<evidence type="ECO:0000256" key="3">
    <source>
        <dbReference type="ARBA" id="ARBA00023125"/>
    </source>
</evidence>
<dbReference type="InterPro" id="IPR001138">
    <property type="entry name" value="Zn2Cys6_DnaBD"/>
</dbReference>
<dbReference type="GO" id="GO:0003677">
    <property type="term" value="F:DNA binding"/>
    <property type="evidence" value="ECO:0007669"/>
    <property type="project" value="UniProtKB-KW"/>
</dbReference>
<dbReference type="AlphaFoldDB" id="A0AA38LV56"/>
<dbReference type="PANTHER" id="PTHR46910:SF37">
    <property type="entry name" value="ZN(II)2CYS6 TRANSCRIPTION FACTOR (EUROFUNG)"/>
    <property type="match status" value="1"/>
</dbReference>
<feature type="region of interest" description="Disordered" evidence="6">
    <location>
        <begin position="335"/>
        <end position="375"/>
    </location>
</feature>
<dbReference type="RefSeq" id="XP_052945880.1">
    <property type="nucleotide sequence ID" value="XM_053093093.1"/>
</dbReference>
<evidence type="ECO:0000256" key="1">
    <source>
        <dbReference type="ARBA" id="ARBA00004123"/>
    </source>
</evidence>
<dbReference type="GeneID" id="77732298"/>
<name>A0AA38LV56_9TREE</name>
<dbReference type="CDD" id="cd00067">
    <property type="entry name" value="GAL4"/>
    <property type="match status" value="1"/>
</dbReference>
<keyword evidence="3" id="KW-0238">DNA-binding</keyword>
<dbReference type="EMBL" id="JAKWFO010000005">
    <property type="protein sequence ID" value="KAI9636103.1"/>
    <property type="molecule type" value="Genomic_DNA"/>
</dbReference>
<comment type="caution">
    <text evidence="8">The sequence shown here is derived from an EMBL/GenBank/DDBJ whole genome shotgun (WGS) entry which is preliminary data.</text>
</comment>
<evidence type="ECO:0000259" key="7">
    <source>
        <dbReference type="PROSITE" id="PS50048"/>
    </source>
</evidence>
<evidence type="ECO:0000313" key="8">
    <source>
        <dbReference type="EMBL" id="KAI9636103.1"/>
    </source>
</evidence>
<sequence>MQPTTATLLPSPMLDGFESFSVNAESSSARRQRISMACQYCRHRKIRCCGGAPCRNCTRSGRQCEYTPVPEEVNRATREKKALSKTVKPAPSPATPSIPTFSYNALPVPSPMPAYSPYFLDVPTFDMPYIATAPAPVMATPSRPAYQSHRRTSSAPSYESASWTHPPSAPLLNSPAQLESSAWMYNGWSAALPVPSLEVPAPAPAPVSAPYTPSRAFPSVLEQTPYHNAYLAAPPVTPVHTQHYQMMSTPMPSVPTMSSLPLTPPESRGSSMEAEYPSAYVPMSTPSTSAAPSHLRPPPLSFKGLGIQVNSSLATASYPYSSPPVTPTTYYTPHSTPSLYSSGSSSGQPTLYTPSPPSYEVSPTLAPEMPSTDRKAPEQLMGLGIGMGLGMPMVEHDVFYTPVMGNQEYFANYQM</sequence>
<feature type="region of interest" description="Disordered" evidence="6">
    <location>
        <begin position="141"/>
        <end position="166"/>
    </location>
</feature>
<dbReference type="InterPro" id="IPR036864">
    <property type="entry name" value="Zn2-C6_fun-type_DNA-bd_sf"/>
</dbReference>
<dbReference type="Proteomes" id="UP001164286">
    <property type="component" value="Unassembled WGS sequence"/>
</dbReference>
<proteinExistence type="predicted"/>
<feature type="compositionally biased region" description="Polar residues" evidence="6">
    <location>
        <begin position="153"/>
        <end position="165"/>
    </location>
</feature>
<comment type="subcellular location">
    <subcellularLocation>
        <location evidence="1">Nucleus</location>
    </subcellularLocation>
</comment>
<dbReference type="Pfam" id="PF00172">
    <property type="entry name" value="Zn_clus"/>
    <property type="match status" value="1"/>
</dbReference>
<evidence type="ECO:0000256" key="4">
    <source>
        <dbReference type="ARBA" id="ARBA00023163"/>
    </source>
</evidence>
<evidence type="ECO:0000256" key="6">
    <source>
        <dbReference type="SAM" id="MobiDB-lite"/>
    </source>
</evidence>